<proteinExistence type="inferred from homology"/>
<evidence type="ECO:0000256" key="8">
    <source>
        <dbReference type="PIRNR" id="PIRNR006630"/>
    </source>
</evidence>
<evidence type="ECO:0000256" key="3">
    <source>
        <dbReference type="ARBA" id="ARBA00022598"/>
    </source>
</evidence>
<comment type="pathway">
    <text evidence="1 7 8">Cofactor biosynthesis; NAD(+) biosynthesis; NAD(+) from deamido-NAD(+) (L-Gln route): step 1/1.</text>
</comment>
<dbReference type="GO" id="GO:0003952">
    <property type="term" value="F:NAD+ synthase (glutamine-hydrolyzing) activity"/>
    <property type="evidence" value="ECO:0007669"/>
    <property type="project" value="UniProtKB-UniRule"/>
</dbReference>
<gene>
    <name evidence="7" type="primary">nadE</name>
    <name evidence="11" type="ORF">SAMN02746064_00703</name>
</gene>
<evidence type="ECO:0000256" key="9">
    <source>
        <dbReference type="RuleBase" id="RU003811"/>
    </source>
</evidence>
<keyword evidence="6 7" id="KW-0520">NAD</keyword>
<dbReference type="PIRSF" id="PIRSF006630">
    <property type="entry name" value="NADS_GAT"/>
    <property type="match status" value="1"/>
</dbReference>
<dbReference type="Gene3D" id="3.40.50.620">
    <property type="entry name" value="HUPs"/>
    <property type="match status" value="1"/>
</dbReference>
<dbReference type="PANTHER" id="PTHR23090:SF9">
    <property type="entry name" value="GLUTAMINE-DEPENDENT NAD(+) SYNTHETASE"/>
    <property type="match status" value="1"/>
</dbReference>
<feature type="active site" description="For glutaminase activity" evidence="7">
    <location>
        <position position="116"/>
    </location>
</feature>
<feature type="binding site" evidence="7">
    <location>
        <begin position="479"/>
        <end position="482"/>
    </location>
    <ligand>
        <name>deamido-NAD(+)</name>
        <dbReference type="ChEBI" id="CHEBI:58437"/>
        <note>ligand shared between two neighboring subunits</note>
    </ligand>
</feature>
<dbReference type="InterPro" id="IPR036526">
    <property type="entry name" value="C-N_Hydrolase_sf"/>
</dbReference>
<dbReference type="InterPro" id="IPR003694">
    <property type="entry name" value="NAD_synthase"/>
</dbReference>
<comment type="similarity">
    <text evidence="2 7 8">In the C-terminal section; belongs to the NAD synthetase family.</text>
</comment>
<evidence type="ECO:0000256" key="5">
    <source>
        <dbReference type="ARBA" id="ARBA00022840"/>
    </source>
</evidence>
<dbReference type="EMBL" id="FQTU01000003">
    <property type="protein sequence ID" value="SHE53827.1"/>
    <property type="molecule type" value="Genomic_DNA"/>
</dbReference>
<sequence>MYRHGFYRVGCGVPELKVADVDFNLSAIKEMINESIIKNVDILLLPELAITGYTCGDLFFQKALMDRCEKAIGELAGFLENKPILLAIGAPVRMFDRIYNCGVVIQKGKILGMVPKMHLPEYNEFYEKRWFSSGYDFEENMWVDYCGQRVPMGSKILFRNKCNHDLVAGIEICEDLWVAIPPSSNLALSGATLILNPSASNDLVGKRDYRLELVKQQSARCLCAYAYASSGFGESTTDVVYGGDSMICENGALLEEGKRFDIKPSLTFSDVDVEKLAGERIKKHSSFHENNKHKGADYIFAEFEIEGEKKEIKRKVWKHPFVPAGIKDRNTRCEEIFNIQTSALGKRMIHTSAKALVVGISGGLDSTLALLACVKTCDKLGLDRKMIKAITMPGFGTTDRTYQNAISLMKNLDVSLEEISIVPSTLQHFKDIGHDPSVHNVTYENAQARERTKILMNIANRDNGMVIGTGDLSELALGWATYNGDHMSMYGINSGIPKTLVRYLVKWIADNSLKEVKETLYDVLDTPVSPELLPPDEEGNIAQKTEEVVGPYEIHDFYLYYVVRYGFRPSKVFELSKLAFKDDYSEEVLIFWLERFYTRFITQQFKRSCLPDGPKVGSINLSPRGDWRMPSDASHQLWKDEIQKLKRDLNIKPI</sequence>
<dbReference type="SUPFAM" id="SSF52402">
    <property type="entry name" value="Adenine nucleotide alpha hydrolases-like"/>
    <property type="match status" value="1"/>
</dbReference>
<dbReference type="RefSeq" id="WP_073269698.1">
    <property type="nucleotide sequence ID" value="NZ_FQTU01000003.1"/>
</dbReference>
<dbReference type="Pfam" id="PF02540">
    <property type="entry name" value="NAD_synthase"/>
    <property type="match status" value="1"/>
</dbReference>
<dbReference type="HAMAP" id="MF_02090">
    <property type="entry name" value="NadE_glutamine_dep"/>
    <property type="match status" value="1"/>
</dbReference>
<evidence type="ECO:0000256" key="7">
    <source>
        <dbReference type="HAMAP-Rule" id="MF_02090"/>
    </source>
</evidence>
<feature type="binding site" evidence="7">
    <location>
        <position position="469"/>
    </location>
    <ligand>
        <name>ATP</name>
        <dbReference type="ChEBI" id="CHEBI:30616"/>
    </ligand>
</feature>
<comment type="function">
    <text evidence="7">Catalyzes the ATP-dependent amidation of deamido-NAD to form NAD. Uses L-glutamine as a nitrogen source.</text>
</comment>
<reference evidence="11 12" key="1">
    <citation type="submission" date="2016-11" db="EMBL/GenBank/DDBJ databases">
        <authorList>
            <person name="Jaros S."/>
            <person name="Januszkiewicz K."/>
            <person name="Wedrychowicz H."/>
        </authorList>
    </citation>
    <scope>NUCLEOTIDE SEQUENCE [LARGE SCALE GENOMIC DNA]</scope>
    <source>
        <strain evidence="11 12">DSM 14828</strain>
    </source>
</reference>
<dbReference type="PANTHER" id="PTHR23090">
    <property type="entry name" value="NH 3 /GLUTAMINE-DEPENDENT NAD + SYNTHETASE"/>
    <property type="match status" value="1"/>
</dbReference>
<dbReference type="InterPro" id="IPR041856">
    <property type="entry name" value="NAD+_synth_C"/>
</dbReference>
<evidence type="ECO:0000256" key="6">
    <source>
        <dbReference type="ARBA" id="ARBA00023027"/>
    </source>
</evidence>
<dbReference type="GO" id="GO:0005524">
    <property type="term" value="F:ATP binding"/>
    <property type="evidence" value="ECO:0007669"/>
    <property type="project" value="UniProtKB-UniRule"/>
</dbReference>
<protein>
    <recommendedName>
        <fullName evidence="7 8">Glutamine-dependent NAD(+) synthetase</fullName>
        <ecNumber evidence="7 8">6.3.5.1</ecNumber>
    </recommendedName>
    <alternativeName>
        <fullName evidence="7 8">NAD(+) synthase [glutamine-hydrolyzing]</fullName>
    </alternativeName>
</protein>
<dbReference type="GO" id="GO:0009435">
    <property type="term" value="P:NAD+ biosynthetic process"/>
    <property type="evidence" value="ECO:0007669"/>
    <property type="project" value="UniProtKB-UniRule"/>
</dbReference>
<feature type="binding site" evidence="7">
    <location>
        <begin position="359"/>
        <end position="366"/>
    </location>
    <ligand>
        <name>ATP</name>
        <dbReference type="ChEBI" id="CHEBI:30616"/>
    </ligand>
</feature>
<dbReference type="OrthoDB" id="9803818at2"/>
<dbReference type="Gene3D" id="1.10.10.1140">
    <property type="entry name" value="Glutamine-dependent NAD+ synthetase, C-terminal domain"/>
    <property type="match status" value="1"/>
</dbReference>
<dbReference type="NCBIfam" id="NF002730">
    <property type="entry name" value="PRK02628.1"/>
    <property type="match status" value="1"/>
</dbReference>
<dbReference type="CDD" id="cd00553">
    <property type="entry name" value="NAD_synthase"/>
    <property type="match status" value="1"/>
</dbReference>
<feature type="active site" description="Nucleophile; for glutaminase activity" evidence="7">
    <location>
        <position position="173"/>
    </location>
</feature>
<comment type="catalytic activity">
    <reaction evidence="7 8">
        <text>deamido-NAD(+) + L-glutamine + ATP + H2O = L-glutamate + AMP + diphosphate + NAD(+) + H(+)</text>
        <dbReference type="Rhea" id="RHEA:24384"/>
        <dbReference type="ChEBI" id="CHEBI:15377"/>
        <dbReference type="ChEBI" id="CHEBI:15378"/>
        <dbReference type="ChEBI" id="CHEBI:29985"/>
        <dbReference type="ChEBI" id="CHEBI:30616"/>
        <dbReference type="ChEBI" id="CHEBI:33019"/>
        <dbReference type="ChEBI" id="CHEBI:57540"/>
        <dbReference type="ChEBI" id="CHEBI:58359"/>
        <dbReference type="ChEBI" id="CHEBI:58437"/>
        <dbReference type="ChEBI" id="CHEBI:456215"/>
        <dbReference type="EC" id="6.3.5.1"/>
    </reaction>
</comment>
<dbReference type="SUPFAM" id="SSF56317">
    <property type="entry name" value="Carbon-nitrogen hydrolase"/>
    <property type="match status" value="1"/>
</dbReference>
<dbReference type="GO" id="GO:0005737">
    <property type="term" value="C:cytoplasm"/>
    <property type="evidence" value="ECO:0007669"/>
    <property type="project" value="InterPro"/>
</dbReference>
<dbReference type="Pfam" id="PF00795">
    <property type="entry name" value="CN_hydrolase"/>
    <property type="match status" value="1"/>
</dbReference>
<dbReference type="GO" id="GO:0008795">
    <property type="term" value="F:NAD+ synthase activity"/>
    <property type="evidence" value="ECO:0007669"/>
    <property type="project" value="UniProtKB-UniRule"/>
</dbReference>
<dbReference type="InterPro" id="IPR014445">
    <property type="entry name" value="Gln-dep_NAD_synthase"/>
</dbReference>
<feature type="domain" description="CN hydrolase" evidence="10">
    <location>
        <begin position="7"/>
        <end position="273"/>
    </location>
</feature>
<dbReference type="EC" id="6.3.5.1" evidence="7 8"/>
<keyword evidence="12" id="KW-1185">Reference proteome</keyword>
<feature type="binding site" evidence="7">
    <location>
        <position position="122"/>
    </location>
    <ligand>
        <name>L-glutamine</name>
        <dbReference type="ChEBI" id="CHEBI:58359"/>
    </ligand>
</feature>
<dbReference type="Proteomes" id="UP000184251">
    <property type="component" value="Unassembled WGS sequence"/>
</dbReference>
<dbReference type="Gene3D" id="3.60.110.10">
    <property type="entry name" value="Carbon-nitrogen hydrolase"/>
    <property type="match status" value="1"/>
</dbReference>
<feature type="binding site" evidence="7">
    <location>
        <position position="474"/>
    </location>
    <ligand>
        <name>deamido-NAD(+)</name>
        <dbReference type="ChEBI" id="CHEBI:58437"/>
        <note>ligand shared between two neighboring subunits</note>
    </ligand>
</feature>
<evidence type="ECO:0000313" key="12">
    <source>
        <dbReference type="Proteomes" id="UP000184251"/>
    </source>
</evidence>
<feature type="binding site" evidence="7">
    <location>
        <position position="606"/>
    </location>
    <ligand>
        <name>deamido-NAD(+)</name>
        <dbReference type="ChEBI" id="CHEBI:58437"/>
        <note>ligand shared between two neighboring subunits</note>
    </ligand>
</feature>
<feature type="binding site" evidence="7">
    <location>
        <position position="206"/>
    </location>
    <ligand>
        <name>L-glutamine</name>
        <dbReference type="ChEBI" id="CHEBI:58359"/>
    </ligand>
</feature>
<dbReference type="InterPro" id="IPR003010">
    <property type="entry name" value="C-N_Hydrolase"/>
</dbReference>
<dbReference type="CDD" id="cd07570">
    <property type="entry name" value="GAT_Gln-NAD-synth"/>
    <property type="match status" value="1"/>
</dbReference>
<keyword evidence="5 7" id="KW-0067">ATP-binding</keyword>
<evidence type="ECO:0000256" key="1">
    <source>
        <dbReference type="ARBA" id="ARBA00005188"/>
    </source>
</evidence>
<evidence type="ECO:0000313" key="11">
    <source>
        <dbReference type="EMBL" id="SHE53827.1"/>
    </source>
</evidence>
<evidence type="ECO:0000256" key="2">
    <source>
        <dbReference type="ARBA" id="ARBA00007145"/>
    </source>
</evidence>
<dbReference type="InterPro" id="IPR014729">
    <property type="entry name" value="Rossmann-like_a/b/a_fold"/>
</dbReference>
<dbReference type="GO" id="GO:0004359">
    <property type="term" value="F:glutaminase activity"/>
    <property type="evidence" value="ECO:0007669"/>
    <property type="project" value="InterPro"/>
</dbReference>
<dbReference type="STRING" id="1120975.SAMN02746064_00703"/>
<comment type="similarity">
    <text evidence="9">Belongs to the NAD synthetase family.</text>
</comment>
<dbReference type="NCBIfam" id="TIGR00552">
    <property type="entry name" value="nadE"/>
    <property type="match status" value="1"/>
</dbReference>
<feature type="active site" description="Proton acceptor; for glutaminase activity" evidence="7">
    <location>
        <position position="47"/>
    </location>
</feature>
<keyword evidence="3 7" id="KW-0436">Ligase</keyword>
<keyword evidence="4 7" id="KW-0547">Nucleotide-binding</keyword>
<organism evidence="11 12">
    <name type="scientific">Alkalibacter saccharofermentans DSM 14828</name>
    <dbReference type="NCBI Taxonomy" id="1120975"/>
    <lineage>
        <taxon>Bacteria</taxon>
        <taxon>Bacillati</taxon>
        <taxon>Bacillota</taxon>
        <taxon>Clostridia</taxon>
        <taxon>Eubacteriales</taxon>
        <taxon>Eubacteriaceae</taxon>
        <taxon>Alkalibacter</taxon>
    </lineage>
</organism>
<evidence type="ECO:0000256" key="4">
    <source>
        <dbReference type="ARBA" id="ARBA00022741"/>
    </source>
</evidence>
<accession>A0A1M4UB53</accession>
<feature type="binding site" evidence="7">
    <location>
        <position position="445"/>
    </location>
    <ligand>
        <name>deamido-NAD(+)</name>
        <dbReference type="ChEBI" id="CHEBI:58437"/>
        <note>ligand shared between two neighboring subunits</note>
    </ligand>
</feature>
<dbReference type="InterPro" id="IPR022310">
    <property type="entry name" value="NAD/GMP_synthase"/>
</dbReference>
<dbReference type="AlphaFoldDB" id="A0A1M4UB53"/>
<dbReference type="UniPathway" id="UPA00253">
    <property type="reaction ID" value="UER00334"/>
</dbReference>
<dbReference type="PROSITE" id="PS50263">
    <property type="entry name" value="CN_HYDROLASE"/>
    <property type="match status" value="1"/>
</dbReference>
<evidence type="ECO:0000259" key="10">
    <source>
        <dbReference type="PROSITE" id="PS50263"/>
    </source>
</evidence>
<feature type="binding site" evidence="7">
    <location>
        <position position="200"/>
    </location>
    <ligand>
        <name>L-glutamine</name>
        <dbReference type="ChEBI" id="CHEBI:58359"/>
    </ligand>
</feature>
<name>A0A1M4UB53_9FIRM</name>